<evidence type="ECO:0000256" key="1">
    <source>
        <dbReference type="ARBA" id="ARBA00010641"/>
    </source>
</evidence>
<keyword evidence="3" id="KW-0731">Sigma factor</keyword>
<dbReference type="Proteomes" id="UP000295096">
    <property type="component" value="Unassembled WGS sequence"/>
</dbReference>
<dbReference type="EMBL" id="SMSJ01000014">
    <property type="protein sequence ID" value="TDH62115.1"/>
    <property type="molecule type" value="Genomic_DNA"/>
</dbReference>
<gene>
    <name evidence="6" type="ORF">E2C06_13110</name>
</gene>
<evidence type="ECO:0000256" key="4">
    <source>
        <dbReference type="ARBA" id="ARBA00023125"/>
    </source>
</evidence>
<name>A0A4V3AA83_9PROT</name>
<dbReference type="GO" id="GO:0016987">
    <property type="term" value="F:sigma factor activity"/>
    <property type="evidence" value="ECO:0007669"/>
    <property type="project" value="UniProtKB-KW"/>
</dbReference>
<dbReference type="InterPro" id="IPR013324">
    <property type="entry name" value="RNA_pol_sigma_r3/r4-like"/>
</dbReference>
<evidence type="ECO:0000313" key="6">
    <source>
        <dbReference type="EMBL" id="TDH62115.1"/>
    </source>
</evidence>
<comment type="caution">
    <text evidence="6">The sequence shown here is derived from an EMBL/GenBank/DDBJ whole genome shotgun (WGS) entry which is preliminary data.</text>
</comment>
<accession>A0A4V3AA83</accession>
<dbReference type="PANTHER" id="PTHR43133:SF8">
    <property type="entry name" value="RNA POLYMERASE SIGMA FACTOR HI_1459-RELATED"/>
    <property type="match status" value="1"/>
</dbReference>
<dbReference type="GO" id="GO:0003677">
    <property type="term" value="F:DNA binding"/>
    <property type="evidence" value="ECO:0007669"/>
    <property type="project" value="UniProtKB-KW"/>
</dbReference>
<keyword evidence="7" id="KW-1185">Reference proteome</keyword>
<dbReference type="Gene3D" id="1.10.10.10">
    <property type="entry name" value="Winged helix-like DNA-binding domain superfamily/Winged helix DNA-binding domain"/>
    <property type="match status" value="1"/>
</dbReference>
<organism evidence="6 7">
    <name type="scientific">Dankookia rubra</name>
    <dbReference type="NCBI Taxonomy" id="1442381"/>
    <lineage>
        <taxon>Bacteria</taxon>
        <taxon>Pseudomonadati</taxon>
        <taxon>Pseudomonadota</taxon>
        <taxon>Alphaproteobacteria</taxon>
        <taxon>Acetobacterales</taxon>
        <taxon>Roseomonadaceae</taxon>
        <taxon>Dankookia</taxon>
    </lineage>
</organism>
<dbReference type="InterPro" id="IPR036388">
    <property type="entry name" value="WH-like_DNA-bd_sf"/>
</dbReference>
<evidence type="ECO:0000313" key="7">
    <source>
        <dbReference type="Proteomes" id="UP000295096"/>
    </source>
</evidence>
<keyword evidence="4" id="KW-0238">DNA-binding</keyword>
<proteinExistence type="inferred from homology"/>
<reference evidence="6 7" key="1">
    <citation type="journal article" date="2016" name="J. Microbiol.">
        <title>Dankookia rubra gen. nov., sp. nov., an alphaproteobacterium isolated from sediment of a shallow stream.</title>
        <authorList>
            <person name="Kim W.H."/>
            <person name="Kim D.H."/>
            <person name="Kang K."/>
            <person name="Ahn T.Y."/>
        </authorList>
    </citation>
    <scope>NUCLEOTIDE SEQUENCE [LARGE SCALE GENOMIC DNA]</scope>
    <source>
        <strain evidence="6 7">JCM30602</strain>
    </source>
</reference>
<dbReference type="OrthoDB" id="9803470at2"/>
<dbReference type="RefSeq" id="WP_133289055.1">
    <property type="nucleotide sequence ID" value="NZ_SMSJ01000014.1"/>
</dbReference>
<keyword evidence="2" id="KW-0805">Transcription regulation</keyword>
<evidence type="ECO:0000256" key="3">
    <source>
        <dbReference type="ARBA" id="ARBA00023082"/>
    </source>
</evidence>
<keyword evidence="5" id="KW-0804">Transcription</keyword>
<dbReference type="Gene3D" id="1.10.1740.10">
    <property type="match status" value="1"/>
</dbReference>
<dbReference type="PANTHER" id="PTHR43133">
    <property type="entry name" value="RNA POLYMERASE ECF-TYPE SIGMA FACTO"/>
    <property type="match status" value="1"/>
</dbReference>
<dbReference type="InterPro" id="IPR039425">
    <property type="entry name" value="RNA_pol_sigma-70-like"/>
</dbReference>
<dbReference type="SUPFAM" id="SSF88946">
    <property type="entry name" value="Sigma2 domain of RNA polymerase sigma factors"/>
    <property type="match status" value="1"/>
</dbReference>
<dbReference type="InterPro" id="IPR013325">
    <property type="entry name" value="RNA_pol_sigma_r2"/>
</dbReference>
<dbReference type="GO" id="GO:0006352">
    <property type="term" value="P:DNA-templated transcription initiation"/>
    <property type="evidence" value="ECO:0007669"/>
    <property type="project" value="InterPro"/>
</dbReference>
<dbReference type="SUPFAM" id="SSF88659">
    <property type="entry name" value="Sigma3 and sigma4 domains of RNA polymerase sigma factors"/>
    <property type="match status" value="1"/>
</dbReference>
<evidence type="ECO:0000256" key="5">
    <source>
        <dbReference type="ARBA" id="ARBA00023163"/>
    </source>
</evidence>
<comment type="similarity">
    <text evidence="1">Belongs to the sigma-70 factor family. ECF subfamily.</text>
</comment>
<protein>
    <submittedName>
        <fullName evidence="6">Sigma-70 family RNA polymerase sigma factor</fullName>
    </submittedName>
</protein>
<sequence>MRDHDGPLPCAGSATSHAAVRASIAEEQAKLRGVVIRHLHGDRHGAEDVLQRFALRALERAGELRDPERVHGWLARVLSSTLADYGRELARRRECSEDPQEFAEVLVAPEPEAAAWVCDCIEPLLGAMRPDQAALIRRLDLHGESREGVAAELDVLPNALHVRHHRARRALATLLLAACVTCPAESFMHCACPKPPTVEEARRARVTA</sequence>
<dbReference type="AlphaFoldDB" id="A0A4V3AA83"/>
<evidence type="ECO:0000256" key="2">
    <source>
        <dbReference type="ARBA" id="ARBA00023015"/>
    </source>
</evidence>